<feature type="transmembrane region" description="Helical" evidence="7">
    <location>
        <begin position="249"/>
        <end position="267"/>
    </location>
</feature>
<evidence type="ECO:0000256" key="3">
    <source>
        <dbReference type="ARBA" id="ARBA00022519"/>
    </source>
</evidence>
<feature type="transmembrane region" description="Helical" evidence="7">
    <location>
        <begin position="100"/>
        <end position="129"/>
    </location>
</feature>
<dbReference type="NCBIfam" id="TIGR00786">
    <property type="entry name" value="dctM"/>
    <property type="match status" value="1"/>
</dbReference>
<comment type="subcellular location">
    <subcellularLocation>
        <location evidence="1 7">Cell inner membrane</location>
        <topology evidence="1 7">Multi-pass membrane protein</topology>
    </subcellularLocation>
</comment>
<evidence type="ECO:0000256" key="5">
    <source>
        <dbReference type="ARBA" id="ARBA00022989"/>
    </source>
</evidence>
<feature type="transmembrane region" description="Helical" evidence="7">
    <location>
        <begin position="412"/>
        <end position="433"/>
    </location>
</feature>
<feature type="transmembrane region" description="Helical" evidence="7">
    <location>
        <begin position="141"/>
        <end position="168"/>
    </location>
</feature>
<feature type="transmembrane region" description="Helical" evidence="7">
    <location>
        <begin position="31"/>
        <end position="49"/>
    </location>
</feature>
<dbReference type="PANTHER" id="PTHR33362:SF5">
    <property type="entry name" value="C4-DICARBOXYLATE TRAP TRANSPORTER LARGE PERMEASE PROTEIN DCTM"/>
    <property type="match status" value="1"/>
</dbReference>
<dbReference type="OrthoDB" id="9790209at2"/>
<keyword evidence="3 7" id="KW-0997">Cell inner membrane</keyword>
<comment type="function">
    <text evidence="7">Part of the tripartite ATP-independent periplasmic (TRAP) transport system.</text>
</comment>
<evidence type="ECO:0000256" key="4">
    <source>
        <dbReference type="ARBA" id="ARBA00022692"/>
    </source>
</evidence>
<feature type="transmembrane region" description="Helical" evidence="7">
    <location>
        <begin position="279"/>
        <end position="298"/>
    </location>
</feature>
<feature type="transmembrane region" description="Helical" evidence="7">
    <location>
        <begin position="322"/>
        <end position="350"/>
    </location>
</feature>
<name>A0A2T8HPQ4_9RHOB</name>
<evidence type="ECO:0000313" key="10">
    <source>
        <dbReference type="Proteomes" id="UP000245911"/>
    </source>
</evidence>
<dbReference type="Proteomes" id="UP000245911">
    <property type="component" value="Unassembled WGS sequence"/>
</dbReference>
<evidence type="ECO:0000313" key="9">
    <source>
        <dbReference type="EMBL" id="PVH27405.1"/>
    </source>
</evidence>
<sequence length="434" mass="46164">MSAQGIGLAGFVALLALIALRAPIGLALMIVGGGGLTLIHGWDTMLFVVSQAPVSALSNYTLSTLPMFLFMGVLAVRIGMADAMFTAANTFVGHRPGGLSMASILSCAGFGAVCGTSVATVSTMARIAVPPMLKLGYNSRLAGGSVAAGATLGILIPPSLPLIVYAIITETSIGRLFAAGFLPGLIATLFYMATVWVWLRFRPDYAPLGTRVSWRGRVASLRNIWGIAALFTLVMGGIFVGFFTPTEGAAIGAAGAMLVGVISRRLSMRVFREAIAETVQLSTMILFIVIGISFYEYFLQASRIPNAIVDFVTWMDLSPTGLILLLLAFFVLMGCVLDSIAILFIFTPVVFPLVQQAGFDPVWFGIIMVMVVEFGLLTPPIGMNVFLLSRVTPQISIIDAFAGVMPFVVADILRIALFIVFPGLVLFLPNLLFN</sequence>
<dbReference type="GO" id="GO:0022857">
    <property type="term" value="F:transmembrane transporter activity"/>
    <property type="evidence" value="ECO:0007669"/>
    <property type="project" value="UniProtKB-UniRule"/>
</dbReference>
<dbReference type="PIRSF" id="PIRSF006066">
    <property type="entry name" value="HI0050"/>
    <property type="match status" value="1"/>
</dbReference>
<dbReference type="EMBL" id="QDKM01000013">
    <property type="protein sequence ID" value="PVH27405.1"/>
    <property type="molecule type" value="Genomic_DNA"/>
</dbReference>
<organism evidence="9 10">
    <name type="scientific">Pararhodobacter oceanensis</name>
    <dbReference type="NCBI Taxonomy" id="2172121"/>
    <lineage>
        <taxon>Bacteria</taxon>
        <taxon>Pseudomonadati</taxon>
        <taxon>Pseudomonadota</taxon>
        <taxon>Alphaproteobacteria</taxon>
        <taxon>Rhodobacterales</taxon>
        <taxon>Paracoccaceae</taxon>
        <taxon>Pararhodobacter</taxon>
    </lineage>
</organism>
<keyword evidence="6 7" id="KW-0472">Membrane</keyword>
<comment type="subunit">
    <text evidence="7">The complex comprises the extracytoplasmic solute receptor protein and the two transmembrane proteins.</text>
</comment>
<evidence type="ECO:0000256" key="6">
    <source>
        <dbReference type="ARBA" id="ARBA00023136"/>
    </source>
</evidence>
<evidence type="ECO:0000256" key="7">
    <source>
        <dbReference type="RuleBase" id="RU369079"/>
    </source>
</evidence>
<feature type="transmembrane region" description="Helical" evidence="7">
    <location>
        <begin position="61"/>
        <end position="80"/>
    </location>
</feature>
<keyword evidence="10" id="KW-1185">Reference proteome</keyword>
<dbReference type="Pfam" id="PF06808">
    <property type="entry name" value="DctM"/>
    <property type="match status" value="1"/>
</dbReference>
<dbReference type="InterPro" id="IPR004681">
    <property type="entry name" value="TRAP_DctM"/>
</dbReference>
<protein>
    <recommendedName>
        <fullName evidence="7">TRAP transporter large permease protein</fullName>
    </recommendedName>
</protein>
<keyword evidence="4 7" id="KW-0812">Transmembrane</keyword>
<keyword evidence="5 7" id="KW-1133">Transmembrane helix</keyword>
<gene>
    <name evidence="9" type="ORF">DDE20_17405</name>
</gene>
<feature type="transmembrane region" description="Helical" evidence="7">
    <location>
        <begin position="362"/>
        <end position="381"/>
    </location>
</feature>
<comment type="similarity">
    <text evidence="7">Belongs to the TRAP transporter large permease family.</text>
</comment>
<accession>A0A2T8HPQ4</accession>
<dbReference type="AlphaFoldDB" id="A0A2T8HPQ4"/>
<comment type="caution">
    <text evidence="9">The sequence shown here is derived from an EMBL/GenBank/DDBJ whole genome shotgun (WGS) entry which is preliminary data.</text>
</comment>
<keyword evidence="2" id="KW-1003">Cell membrane</keyword>
<dbReference type="RefSeq" id="WP_116559808.1">
    <property type="nucleotide sequence ID" value="NZ_QDKM01000013.1"/>
</dbReference>
<evidence type="ECO:0000256" key="1">
    <source>
        <dbReference type="ARBA" id="ARBA00004429"/>
    </source>
</evidence>
<proteinExistence type="inferred from homology"/>
<evidence type="ECO:0000256" key="2">
    <source>
        <dbReference type="ARBA" id="ARBA00022475"/>
    </source>
</evidence>
<dbReference type="GO" id="GO:0005886">
    <property type="term" value="C:plasma membrane"/>
    <property type="evidence" value="ECO:0007669"/>
    <property type="project" value="UniProtKB-SubCell"/>
</dbReference>
<feature type="domain" description="TRAP C4-dicarboxylate transport system permease DctM subunit" evidence="8">
    <location>
        <begin position="11"/>
        <end position="424"/>
    </location>
</feature>
<feature type="transmembrane region" description="Helical" evidence="7">
    <location>
        <begin position="180"/>
        <end position="199"/>
    </location>
</feature>
<evidence type="ECO:0000259" key="8">
    <source>
        <dbReference type="Pfam" id="PF06808"/>
    </source>
</evidence>
<feature type="transmembrane region" description="Helical" evidence="7">
    <location>
        <begin position="220"/>
        <end position="243"/>
    </location>
</feature>
<dbReference type="PANTHER" id="PTHR33362">
    <property type="entry name" value="SIALIC ACID TRAP TRANSPORTER PERMEASE PROTEIN SIAT-RELATED"/>
    <property type="match status" value="1"/>
</dbReference>
<keyword evidence="7" id="KW-0813">Transport</keyword>
<dbReference type="InterPro" id="IPR010656">
    <property type="entry name" value="DctM"/>
</dbReference>
<reference evidence="9 10" key="1">
    <citation type="submission" date="2018-04" db="EMBL/GenBank/DDBJ databases">
        <title>Pararhodobacter oceanense sp. nov., isolated from marine intertidal sediment.</title>
        <authorList>
            <person name="Wang X.-L."/>
            <person name="Du Z.-J."/>
        </authorList>
    </citation>
    <scope>NUCLEOTIDE SEQUENCE [LARGE SCALE GENOMIC DNA]</scope>
    <source>
        <strain evidence="9 10">AM505</strain>
    </source>
</reference>